<proteinExistence type="predicted"/>
<organism evidence="1 2">
    <name type="scientific">Sphaerodactylus townsendi</name>
    <dbReference type="NCBI Taxonomy" id="933632"/>
    <lineage>
        <taxon>Eukaryota</taxon>
        <taxon>Metazoa</taxon>
        <taxon>Chordata</taxon>
        <taxon>Craniata</taxon>
        <taxon>Vertebrata</taxon>
        <taxon>Euteleostomi</taxon>
        <taxon>Lepidosauria</taxon>
        <taxon>Squamata</taxon>
        <taxon>Bifurcata</taxon>
        <taxon>Gekkota</taxon>
        <taxon>Sphaerodactylidae</taxon>
        <taxon>Sphaerodactylus</taxon>
    </lineage>
</organism>
<evidence type="ECO:0000313" key="2">
    <source>
        <dbReference type="Proteomes" id="UP000827872"/>
    </source>
</evidence>
<dbReference type="Proteomes" id="UP000827872">
    <property type="component" value="Linkage Group LG16"/>
</dbReference>
<keyword evidence="2" id="KW-1185">Reference proteome</keyword>
<gene>
    <name evidence="1" type="ORF">K3G42_001728</name>
</gene>
<name>A0ACB8ECA8_9SAUR</name>
<reference evidence="1" key="1">
    <citation type="submission" date="2021-08" db="EMBL/GenBank/DDBJ databases">
        <title>The first chromosome-level gecko genome reveals the dynamic sex chromosomes of Neotropical dwarf geckos (Sphaerodactylidae: Sphaerodactylus).</title>
        <authorList>
            <person name="Pinto B.J."/>
            <person name="Keating S.E."/>
            <person name="Gamble T."/>
        </authorList>
    </citation>
    <scope>NUCLEOTIDE SEQUENCE</scope>
    <source>
        <strain evidence="1">TG3544</strain>
    </source>
</reference>
<protein>
    <submittedName>
        <fullName evidence="1">Uncharacterized protein</fullName>
    </submittedName>
</protein>
<evidence type="ECO:0000313" key="1">
    <source>
        <dbReference type="EMBL" id="KAH7990070.1"/>
    </source>
</evidence>
<accession>A0ACB8ECA8</accession>
<sequence>METGTLQSGAVPFLSNRSLPPERRAPGTPLLMGTEWSQSAVTTRGRVTSGGPVCELDAGPTSCVRGGLGRKRRRGPKERGGELEVPGGFGHSPLRAASPGLPVA</sequence>
<dbReference type="EMBL" id="CM037629">
    <property type="protein sequence ID" value="KAH7990070.1"/>
    <property type="molecule type" value="Genomic_DNA"/>
</dbReference>
<comment type="caution">
    <text evidence="1">The sequence shown here is derived from an EMBL/GenBank/DDBJ whole genome shotgun (WGS) entry which is preliminary data.</text>
</comment>